<keyword evidence="3" id="KW-0998">Cell outer membrane</keyword>
<dbReference type="InterPro" id="IPR017689">
    <property type="entry name" value="BamD"/>
</dbReference>
<sequence length="227" mass="26312">MKKFFITGLVFLLLSGCSLYEEKHQMNKNAQQLAAEGAASFINEDYEDAIKAYTDLKDWYPFSKYAILAELKIADAHFHLEEYPEAIAAYENFEKMHPKNEAVPYIINQIAMCWFNQIDTIDRDETPAKKAMAEFERLIRLFPEDEHSQEALAHIDACIDNMAAHELYVANFYNKTEKYEAALKRYQYIVENYAGTDQSRIALEKIPGVSEHIKEVESDNDENNDEK</sequence>
<evidence type="ECO:0000256" key="3">
    <source>
        <dbReference type="ARBA" id="ARBA00023237"/>
    </source>
</evidence>
<feature type="domain" description="Outer membrane lipoprotein BamD-like" evidence="4">
    <location>
        <begin position="27"/>
        <end position="204"/>
    </location>
</feature>
<keyword evidence="2" id="KW-0472">Membrane</keyword>
<dbReference type="Pfam" id="PF13525">
    <property type="entry name" value="YfiO"/>
    <property type="match status" value="1"/>
</dbReference>
<reference evidence="5 6" key="2">
    <citation type="submission" date="2012-02" db="EMBL/GenBank/DDBJ databases">
        <title>Improved High-Quality Draft sequence of Desulfobacter postgatei 2ac9.</title>
        <authorList>
            <consortium name="US DOE Joint Genome Institute"/>
            <person name="Lucas S."/>
            <person name="Han J."/>
            <person name="Lapidus A."/>
            <person name="Cheng J.-F."/>
            <person name="Goodwin L."/>
            <person name="Pitluck S."/>
            <person name="Peters L."/>
            <person name="Ovchinnikova G."/>
            <person name="Held B."/>
            <person name="Detter J.C."/>
            <person name="Han C."/>
            <person name="Tapia R."/>
            <person name="Land M."/>
            <person name="Hauser L."/>
            <person name="Kyrpides N."/>
            <person name="Ivanova N."/>
            <person name="Pagani I."/>
            <person name="Orellana R."/>
            <person name="Lovley D."/>
            <person name="Woyke T."/>
        </authorList>
    </citation>
    <scope>NUCLEOTIDE SEQUENCE [LARGE SCALE GENOMIC DNA]</scope>
    <source>
        <strain evidence="5 6">2ac9</strain>
    </source>
</reference>
<dbReference type="eggNOG" id="COG4105">
    <property type="taxonomic scope" value="Bacteria"/>
</dbReference>
<reference evidence="5 6" key="1">
    <citation type="submission" date="2011-09" db="EMBL/GenBank/DDBJ databases">
        <authorList>
            <consortium name="US DOE Joint Genome Institute (JGI-PGF)"/>
            <person name="Lucas S."/>
            <person name="Han J."/>
            <person name="Lapidus A."/>
            <person name="Cheng J.-F."/>
            <person name="Goodwin L."/>
            <person name="Pitluck S."/>
            <person name="Peters L."/>
            <person name="Land M.L."/>
            <person name="Hauser L."/>
            <person name="Orellana R."/>
            <person name="Lovley D."/>
            <person name="Woyke T.J."/>
        </authorList>
    </citation>
    <scope>NUCLEOTIDE SEQUENCE [LARGE SCALE GENOMIC DNA]</scope>
    <source>
        <strain evidence="5 6">2ac9</strain>
    </source>
</reference>
<dbReference type="OrthoDB" id="9781894at2"/>
<dbReference type="STRING" id="879212.DespoDRAFT_00167"/>
<evidence type="ECO:0000256" key="2">
    <source>
        <dbReference type="ARBA" id="ARBA00023136"/>
    </source>
</evidence>
<dbReference type="HOGENOM" id="CLU_065982_2_0_7"/>
<dbReference type="EMBL" id="CM001488">
    <property type="protein sequence ID" value="EIM62212.1"/>
    <property type="molecule type" value="Genomic_DNA"/>
</dbReference>
<dbReference type="PANTHER" id="PTHR37423">
    <property type="entry name" value="SOLUBLE LYTIC MUREIN TRANSGLYCOSYLASE-RELATED"/>
    <property type="match status" value="1"/>
</dbReference>
<dbReference type="SUPFAM" id="SSF48452">
    <property type="entry name" value="TPR-like"/>
    <property type="match status" value="1"/>
</dbReference>
<dbReference type="RefSeq" id="WP_004070589.1">
    <property type="nucleotide sequence ID" value="NZ_CM001488.1"/>
</dbReference>
<dbReference type="InterPro" id="IPR011990">
    <property type="entry name" value="TPR-like_helical_dom_sf"/>
</dbReference>
<dbReference type="NCBIfam" id="TIGR03302">
    <property type="entry name" value="OM_YfiO"/>
    <property type="match status" value="1"/>
</dbReference>
<dbReference type="Proteomes" id="UP000005778">
    <property type="component" value="Chromosome"/>
</dbReference>
<evidence type="ECO:0000313" key="5">
    <source>
        <dbReference type="EMBL" id="EIM62212.1"/>
    </source>
</evidence>
<organism evidence="5 6">
    <name type="scientific">Desulfobacter postgatei 2ac9</name>
    <dbReference type="NCBI Taxonomy" id="879212"/>
    <lineage>
        <taxon>Bacteria</taxon>
        <taxon>Pseudomonadati</taxon>
        <taxon>Thermodesulfobacteriota</taxon>
        <taxon>Desulfobacteria</taxon>
        <taxon>Desulfobacterales</taxon>
        <taxon>Desulfobacteraceae</taxon>
        <taxon>Desulfobacter</taxon>
    </lineage>
</organism>
<dbReference type="InterPro" id="IPR039565">
    <property type="entry name" value="BamD-like"/>
</dbReference>
<proteinExistence type="inferred from homology"/>
<keyword evidence="5" id="KW-0449">Lipoprotein</keyword>
<keyword evidence="6" id="KW-1185">Reference proteome</keyword>
<evidence type="ECO:0000259" key="4">
    <source>
        <dbReference type="Pfam" id="PF13525"/>
    </source>
</evidence>
<protein>
    <submittedName>
        <fullName evidence="5">Outer membrane assembly lipoprotein YfiO</fullName>
    </submittedName>
</protein>
<keyword evidence="1" id="KW-0732">Signal</keyword>
<dbReference type="PROSITE" id="PS51257">
    <property type="entry name" value="PROKAR_LIPOPROTEIN"/>
    <property type="match status" value="1"/>
</dbReference>
<dbReference type="PANTHER" id="PTHR37423:SF6">
    <property type="entry name" value="CELL DIVISION COORDINATOR CPOB"/>
    <property type="match status" value="1"/>
</dbReference>
<name>I5AY99_9BACT</name>
<dbReference type="HAMAP" id="MF_00922">
    <property type="entry name" value="OM_assembly_BamD"/>
    <property type="match status" value="1"/>
</dbReference>
<gene>
    <name evidence="5" type="ORF">DespoDRAFT_00167</name>
</gene>
<dbReference type="Gene3D" id="1.25.40.10">
    <property type="entry name" value="Tetratricopeptide repeat domain"/>
    <property type="match status" value="1"/>
</dbReference>
<dbReference type="AlphaFoldDB" id="I5AY99"/>
<evidence type="ECO:0000313" key="6">
    <source>
        <dbReference type="Proteomes" id="UP000005778"/>
    </source>
</evidence>
<accession>I5AY99</accession>
<evidence type="ECO:0000256" key="1">
    <source>
        <dbReference type="ARBA" id="ARBA00022729"/>
    </source>
</evidence>